<accession>A0AAW1I869</accession>
<keyword evidence="3" id="KW-0695">RNA-directed DNA polymerase</keyword>
<keyword evidence="4" id="KW-1185">Reference proteome</keyword>
<evidence type="ECO:0000313" key="4">
    <source>
        <dbReference type="Proteomes" id="UP001458880"/>
    </source>
</evidence>
<dbReference type="Proteomes" id="UP001458880">
    <property type="component" value="Unassembled WGS sequence"/>
</dbReference>
<keyword evidence="3" id="KW-0548">Nucleotidyltransferase</keyword>
<sequence>MNHSLIIIKNFSFVTKHSYDLLKKNTVFKFGELEFKAMEDLKTMLVADPVLAIYSHNVETELLCDASIYGYGAILLQRQPGEKMHPVMYFSKRTTDCEMRCHS</sequence>
<dbReference type="Gene3D" id="3.30.70.270">
    <property type="match status" value="1"/>
</dbReference>
<dbReference type="EMBL" id="JASPKY010000811">
    <property type="protein sequence ID" value="KAK9685090.1"/>
    <property type="molecule type" value="Genomic_DNA"/>
</dbReference>
<evidence type="ECO:0000256" key="1">
    <source>
        <dbReference type="ARBA" id="ARBA00023268"/>
    </source>
</evidence>
<name>A0AAW1I869_POPJA</name>
<dbReference type="GO" id="GO:0003964">
    <property type="term" value="F:RNA-directed DNA polymerase activity"/>
    <property type="evidence" value="ECO:0007669"/>
    <property type="project" value="UniProtKB-KW"/>
</dbReference>
<proteinExistence type="predicted"/>
<dbReference type="InterPro" id="IPR050951">
    <property type="entry name" value="Retrovirus_Pol_polyprotein"/>
</dbReference>
<gene>
    <name evidence="3" type="ORF">QE152_g38311</name>
</gene>
<protein>
    <submittedName>
        <fullName evidence="3">RNase H-like domain found in reverse transcriptase</fullName>
    </submittedName>
</protein>
<comment type="caution">
    <text evidence="3">The sequence shown here is derived from an EMBL/GenBank/DDBJ whole genome shotgun (WGS) entry which is preliminary data.</text>
</comment>
<dbReference type="PANTHER" id="PTHR37984:SF5">
    <property type="entry name" value="PROTEIN NYNRIN-LIKE"/>
    <property type="match status" value="1"/>
</dbReference>
<reference evidence="3 4" key="1">
    <citation type="journal article" date="2024" name="BMC Genomics">
        <title>De novo assembly and annotation of Popillia japonica's genome with initial clues to its potential as an invasive pest.</title>
        <authorList>
            <person name="Cucini C."/>
            <person name="Boschi S."/>
            <person name="Funari R."/>
            <person name="Cardaioli E."/>
            <person name="Iannotti N."/>
            <person name="Marturano G."/>
            <person name="Paoli F."/>
            <person name="Bruttini M."/>
            <person name="Carapelli A."/>
            <person name="Frati F."/>
            <person name="Nardi F."/>
        </authorList>
    </citation>
    <scope>NUCLEOTIDE SEQUENCE [LARGE SCALE GENOMIC DNA]</scope>
    <source>
        <strain evidence="3">DMR45628</strain>
    </source>
</reference>
<keyword evidence="3" id="KW-0808">Transferase</keyword>
<keyword evidence="1" id="KW-0511">Multifunctional enzyme</keyword>
<organism evidence="3 4">
    <name type="scientific">Popillia japonica</name>
    <name type="common">Japanese beetle</name>
    <dbReference type="NCBI Taxonomy" id="7064"/>
    <lineage>
        <taxon>Eukaryota</taxon>
        <taxon>Metazoa</taxon>
        <taxon>Ecdysozoa</taxon>
        <taxon>Arthropoda</taxon>
        <taxon>Hexapoda</taxon>
        <taxon>Insecta</taxon>
        <taxon>Pterygota</taxon>
        <taxon>Neoptera</taxon>
        <taxon>Endopterygota</taxon>
        <taxon>Coleoptera</taxon>
        <taxon>Polyphaga</taxon>
        <taxon>Scarabaeiformia</taxon>
        <taxon>Scarabaeidae</taxon>
        <taxon>Rutelinae</taxon>
        <taxon>Popillia</taxon>
    </lineage>
</organism>
<dbReference type="Pfam" id="PF17919">
    <property type="entry name" value="RT_RNaseH_2"/>
    <property type="match status" value="1"/>
</dbReference>
<evidence type="ECO:0000313" key="3">
    <source>
        <dbReference type="EMBL" id="KAK9685090.1"/>
    </source>
</evidence>
<dbReference type="PANTHER" id="PTHR37984">
    <property type="entry name" value="PROTEIN CBG26694"/>
    <property type="match status" value="1"/>
</dbReference>
<dbReference type="InterPro" id="IPR041577">
    <property type="entry name" value="RT_RNaseH_2"/>
</dbReference>
<dbReference type="InterPro" id="IPR043502">
    <property type="entry name" value="DNA/RNA_pol_sf"/>
</dbReference>
<dbReference type="SUPFAM" id="SSF56672">
    <property type="entry name" value="DNA/RNA polymerases"/>
    <property type="match status" value="1"/>
</dbReference>
<dbReference type="InterPro" id="IPR043128">
    <property type="entry name" value="Rev_trsase/Diguanyl_cyclase"/>
</dbReference>
<evidence type="ECO:0000259" key="2">
    <source>
        <dbReference type="Pfam" id="PF17919"/>
    </source>
</evidence>
<dbReference type="AlphaFoldDB" id="A0AAW1I869"/>
<feature type="domain" description="Reverse transcriptase/retrotransposon-derived protein RNase H-like" evidence="2">
    <location>
        <begin position="34"/>
        <end position="102"/>
    </location>
</feature>